<sequence>MIIQFDTIEESVIPHFYDGEKETIARMYVDGRNKIMRGRLPAGASIGLHTHETSSEIIFVLEGSGKVLYDGVYEALGAGECHYCPKGHSHSLINDTERDLVFFAVVPEQ</sequence>
<dbReference type="PANTHER" id="PTHR35848">
    <property type="entry name" value="OXALATE-BINDING PROTEIN"/>
    <property type="match status" value="1"/>
</dbReference>
<dbReference type="InterPro" id="IPR051610">
    <property type="entry name" value="GPI/OXD"/>
</dbReference>
<protein>
    <submittedName>
        <fullName evidence="3">Cupin domain-containing protein</fullName>
    </submittedName>
</protein>
<dbReference type="GO" id="GO:0046872">
    <property type="term" value="F:metal ion binding"/>
    <property type="evidence" value="ECO:0007669"/>
    <property type="project" value="UniProtKB-KW"/>
</dbReference>
<dbReference type="Pfam" id="PF07883">
    <property type="entry name" value="Cupin_2"/>
    <property type="match status" value="1"/>
</dbReference>
<dbReference type="EMBL" id="DVOF01000179">
    <property type="protein sequence ID" value="HIV03140.1"/>
    <property type="molecule type" value="Genomic_DNA"/>
</dbReference>
<dbReference type="InterPro" id="IPR014710">
    <property type="entry name" value="RmlC-like_jellyroll"/>
</dbReference>
<proteinExistence type="predicted"/>
<dbReference type="AlphaFoldDB" id="A0A9D1NHT0"/>
<comment type="caution">
    <text evidence="3">The sequence shown here is derived from an EMBL/GenBank/DDBJ whole genome shotgun (WGS) entry which is preliminary data.</text>
</comment>
<organism evidence="3 4">
    <name type="scientific">Candidatus Aphodoplasma excrementigallinarum</name>
    <dbReference type="NCBI Taxonomy" id="2840673"/>
    <lineage>
        <taxon>Bacteria</taxon>
        <taxon>Bacillati</taxon>
        <taxon>Bacillota</taxon>
        <taxon>Clostridia</taxon>
        <taxon>Eubacteriales</taxon>
        <taxon>Candidatus Aphodoplasma</taxon>
    </lineage>
</organism>
<feature type="domain" description="Cupin type-2" evidence="2">
    <location>
        <begin position="39"/>
        <end position="105"/>
    </location>
</feature>
<evidence type="ECO:0000259" key="2">
    <source>
        <dbReference type="Pfam" id="PF07883"/>
    </source>
</evidence>
<dbReference type="Gene3D" id="2.60.120.10">
    <property type="entry name" value="Jelly Rolls"/>
    <property type="match status" value="1"/>
</dbReference>
<dbReference type="Proteomes" id="UP000886743">
    <property type="component" value="Unassembled WGS sequence"/>
</dbReference>
<gene>
    <name evidence="3" type="ORF">IAC74_06155</name>
</gene>
<dbReference type="SUPFAM" id="SSF51182">
    <property type="entry name" value="RmlC-like cupins"/>
    <property type="match status" value="1"/>
</dbReference>
<evidence type="ECO:0000313" key="4">
    <source>
        <dbReference type="Proteomes" id="UP000886743"/>
    </source>
</evidence>
<reference evidence="3" key="1">
    <citation type="submission" date="2020-10" db="EMBL/GenBank/DDBJ databases">
        <authorList>
            <person name="Gilroy R."/>
        </authorList>
    </citation>
    <scope>NUCLEOTIDE SEQUENCE</scope>
    <source>
        <strain evidence="3">4920</strain>
    </source>
</reference>
<dbReference type="InterPro" id="IPR011051">
    <property type="entry name" value="RmlC_Cupin_sf"/>
</dbReference>
<evidence type="ECO:0000256" key="1">
    <source>
        <dbReference type="ARBA" id="ARBA00022723"/>
    </source>
</evidence>
<accession>A0A9D1NHT0</accession>
<dbReference type="InterPro" id="IPR013096">
    <property type="entry name" value="Cupin_2"/>
</dbReference>
<name>A0A9D1NHT0_9FIRM</name>
<keyword evidence="1" id="KW-0479">Metal-binding</keyword>
<dbReference type="PANTHER" id="PTHR35848:SF6">
    <property type="entry name" value="CUPIN TYPE-2 DOMAIN-CONTAINING PROTEIN"/>
    <property type="match status" value="1"/>
</dbReference>
<evidence type="ECO:0000313" key="3">
    <source>
        <dbReference type="EMBL" id="HIV03140.1"/>
    </source>
</evidence>
<reference evidence="3" key="2">
    <citation type="journal article" date="2021" name="PeerJ">
        <title>Extensive microbial diversity within the chicken gut microbiome revealed by metagenomics and culture.</title>
        <authorList>
            <person name="Gilroy R."/>
            <person name="Ravi A."/>
            <person name="Getino M."/>
            <person name="Pursley I."/>
            <person name="Horton D.L."/>
            <person name="Alikhan N.F."/>
            <person name="Baker D."/>
            <person name="Gharbi K."/>
            <person name="Hall N."/>
            <person name="Watson M."/>
            <person name="Adriaenssens E.M."/>
            <person name="Foster-Nyarko E."/>
            <person name="Jarju S."/>
            <person name="Secka A."/>
            <person name="Antonio M."/>
            <person name="Oren A."/>
            <person name="Chaudhuri R.R."/>
            <person name="La Ragione R."/>
            <person name="Hildebrand F."/>
            <person name="Pallen M.J."/>
        </authorList>
    </citation>
    <scope>NUCLEOTIDE SEQUENCE</scope>
    <source>
        <strain evidence="3">4920</strain>
    </source>
</reference>